<dbReference type="EMBL" id="CABL01000002">
    <property type="protein sequence ID" value="CBH74482.1"/>
    <property type="molecule type" value="Genomic_DNA"/>
</dbReference>
<accession>E6PDE7</accession>
<name>E6PDE7_9ZZZZ</name>
<dbReference type="AlphaFoldDB" id="E6PDE7"/>
<protein>
    <submittedName>
        <fullName evidence="1">Uncharacterized protein</fullName>
    </submittedName>
</protein>
<comment type="caution">
    <text evidence="1">The sequence shown here is derived from an EMBL/GenBank/DDBJ whole genome shotgun (WGS) entry which is preliminary data.</text>
</comment>
<sequence>MRVQNQRMNAFHASGLLVDPQPERKPRPIGLYAWGGSLFNAAVEAAIVELAPRSLQHPGSFALLLRGEGGASLHPTPAQRARGDIAAYARHLARRGSTHAVHLFARSLPDESVLRRARRAGVEIIVSPIEVLGAMTVVHGELPPPSAPAQDAA</sequence>
<proteinExistence type="predicted"/>
<gene>
    <name evidence="1" type="ORF">CARN1_1584</name>
</gene>
<organism evidence="1">
    <name type="scientific">mine drainage metagenome</name>
    <dbReference type="NCBI Taxonomy" id="410659"/>
    <lineage>
        <taxon>unclassified sequences</taxon>
        <taxon>metagenomes</taxon>
        <taxon>ecological metagenomes</taxon>
    </lineage>
</organism>
<evidence type="ECO:0000313" key="1">
    <source>
        <dbReference type="EMBL" id="CBH74482.1"/>
    </source>
</evidence>
<reference evidence="1" key="1">
    <citation type="submission" date="2009-10" db="EMBL/GenBank/DDBJ databases">
        <title>Diversity of trophic interactions inside an arsenic-rich microbial ecosystem.</title>
        <authorList>
            <person name="Bertin P.N."/>
            <person name="Heinrich-Salmeron A."/>
            <person name="Pelletier E."/>
            <person name="Goulhen-Chollet F."/>
            <person name="Arsene-Ploetze F."/>
            <person name="Gallien S."/>
            <person name="Calteau A."/>
            <person name="Vallenet D."/>
            <person name="Casiot C."/>
            <person name="Chane-Woon-Ming B."/>
            <person name="Giloteaux L."/>
            <person name="Barakat M."/>
            <person name="Bonnefoy V."/>
            <person name="Bruneel O."/>
            <person name="Chandler M."/>
            <person name="Cleiss J."/>
            <person name="Duran R."/>
            <person name="Elbaz-Poulichet F."/>
            <person name="Fonknechten N."/>
            <person name="Lauga B."/>
            <person name="Mornico D."/>
            <person name="Ortet P."/>
            <person name="Schaeffer C."/>
            <person name="Siguier P."/>
            <person name="Alexander Thil Smith A."/>
            <person name="Van Dorsselaer A."/>
            <person name="Weissenbach J."/>
            <person name="Medigue C."/>
            <person name="Le Paslier D."/>
        </authorList>
    </citation>
    <scope>NUCLEOTIDE SEQUENCE</scope>
</reference>